<dbReference type="Proteomes" id="UP000662931">
    <property type="component" value="Chromosome 1"/>
</dbReference>
<dbReference type="OrthoDB" id="3989053at2759"/>
<feature type="compositionally biased region" description="Polar residues" evidence="1">
    <location>
        <begin position="236"/>
        <end position="249"/>
    </location>
</feature>
<organism evidence="2 3">
    <name type="scientific">Eeniella nana</name>
    <name type="common">Yeast</name>
    <name type="synonym">Brettanomyces nanus</name>
    <dbReference type="NCBI Taxonomy" id="13502"/>
    <lineage>
        <taxon>Eukaryota</taxon>
        <taxon>Fungi</taxon>
        <taxon>Dikarya</taxon>
        <taxon>Ascomycota</taxon>
        <taxon>Saccharomycotina</taxon>
        <taxon>Pichiomycetes</taxon>
        <taxon>Pichiales</taxon>
        <taxon>Pichiaceae</taxon>
        <taxon>Brettanomyces</taxon>
    </lineage>
</organism>
<proteinExistence type="predicted"/>
<feature type="region of interest" description="Disordered" evidence="1">
    <location>
        <begin position="1"/>
        <end position="20"/>
    </location>
</feature>
<dbReference type="AlphaFoldDB" id="A0A875RYC9"/>
<protein>
    <submittedName>
        <fullName evidence="2">Uncharacterized protein</fullName>
    </submittedName>
</protein>
<gene>
    <name evidence="2" type="ORF">FOA43_000226</name>
</gene>
<reference evidence="2" key="1">
    <citation type="submission" date="2020-10" db="EMBL/GenBank/DDBJ databases">
        <authorList>
            <person name="Roach M.J.R."/>
        </authorList>
    </citation>
    <scope>NUCLEOTIDE SEQUENCE</scope>
    <source>
        <strain evidence="2">CBS 1945</strain>
    </source>
</reference>
<feature type="region of interest" description="Disordered" evidence="1">
    <location>
        <begin position="203"/>
        <end position="251"/>
    </location>
</feature>
<dbReference type="GeneID" id="62193627"/>
<sequence>MDLTKLYDHESPPKTETASPVSAAVPEVKTKRTSKEYKFLFYFLLQKFENADWKSKKLKDDQDHCEKLVKFLQLRNFMLVDLLKYIDQNEELSPLSPLSRRREAEILKRIVNSRQELASVLKPLMELPDNESLKDPAVLKKSVESLHLRDELNHELYMLESNSMPDMYLDSDYNDLFDRVKRNRFYVHDTLRYADPKRKMTDLDDLETEVEPQRRKRRSALKKEKETISEDLATAAGTSGVTSLHSQSPEAAHSVVLKFTNKQKLNDVMESSMLNEESLQEKEEDKPLQSQQISP</sequence>
<evidence type="ECO:0000256" key="1">
    <source>
        <dbReference type="SAM" id="MobiDB-lite"/>
    </source>
</evidence>
<evidence type="ECO:0000313" key="3">
    <source>
        <dbReference type="Proteomes" id="UP000662931"/>
    </source>
</evidence>
<dbReference type="KEGG" id="bnn:FOA43_000226"/>
<feature type="region of interest" description="Disordered" evidence="1">
    <location>
        <begin position="268"/>
        <end position="295"/>
    </location>
</feature>
<name>A0A875RYC9_EENNA</name>
<keyword evidence="3" id="KW-1185">Reference proteome</keyword>
<dbReference type="EMBL" id="CP064812">
    <property type="protein sequence ID" value="QPG72922.1"/>
    <property type="molecule type" value="Genomic_DNA"/>
</dbReference>
<evidence type="ECO:0000313" key="2">
    <source>
        <dbReference type="EMBL" id="QPG72922.1"/>
    </source>
</evidence>
<feature type="compositionally biased region" description="Basic and acidic residues" evidence="1">
    <location>
        <begin position="1"/>
        <end position="13"/>
    </location>
</feature>
<accession>A0A875RYC9</accession>
<dbReference type="RefSeq" id="XP_038776487.1">
    <property type="nucleotide sequence ID" value="XM_038920559.1"/>
</dbReference>